<evidence type="ECO:0000256" key="1">
    <source>
        <dbReference type="SAM" id="MobiDB-lite"/>
    </source>
</evidence>
<protein>
    <submittedName>
        <fullName evidence="2">Uncharacterized protein</fullName>
    </submittedName>
</protein>
<feature type="region of interest" description="Disordered" evidence="1">
    <location>
        <begin position="96"/>
        <end position="135"/>
    </location>
</feature>
<evidence type="ECO:0000313" key="2">
    <source>
        <dbReference type="EMBL" id="CCH29602.1"/>
    </source>
</evidence>
<reference evidence="2 3" key="1">
    <citation type="journal article" date="2012" name="BMC Genomics">
        <title>Complete genome sequence of Saccharothrix espanaensis DSM 44229T and comparison to the other completely sequenced Pseudonocardiaceae.</title>
        <authorList>
            <person name="Strobel T."/>
            <person name="Al-Dilaimi A."/>
            <person name="Blom J."/>
            <person name="Gessner A."/>
            <person name="Kalinowski J."/>
            <person name="Luzhetska M."/>
            <person name="Puhler A."/>
            <person name="Szczepanowski R."/>
            <person name="Bechthold A."/>
            <person name="Ruckert C."/>
        </authorList>
    </citation>
    <scope>NUCLEOTIDE SEQUENCE [LARGE SCALE GENOMIC DNA]</scope>
    <source>
        <strain evidence="3">ATCC 51144 / DSM 44229 / JCM 9112 / NBRC 15066 / NRRL 15764</strain>
    </source>
</reference>
<dbReference type="KEGG" id="sesp:BN6_22820"/>
<sequence length="135" mass="14151">MLPRTDKCRRYGILVGLAEADVLPTAVIAPSLDRSVPTTERHEAARRVPGGSRSDVVLPLAAWRGADGRPRSQVGAGHWNSLLAWAIALCIPTPRTVTSGAGSRPARRRGAGRPTRGAVGGAEVVGGTGKSRRSR</sequence>
<dbReference type="HOGENOM" id="CLU_1884275_0_0_11"/>
<evidence type="ECO:0000313" key="3">
    <source>
        <dbReference type="Proteomes" id="UP000006281"/>
    </source>
</evidence>
<accession>K0JVY9</accession>
<dbReference type="Proteomes" id="UP000006281">
    <property type="component" value="Chromosome"/>
</dbReference>
<gene>
    <name evidence="2" type="ordered locus">BN6_22820</name>
</gene>
<keyword evidence="3" id="KW-1185">Reference proteome</keyword>
<dbReference type="EMBL" id="HE804045">
    <property type="protein sequence ID" value="CCH29602.1"/>
    <property type="molecule type" value="Genomic_DNA"/>
</dbReference>
<dbReference type="AlphaFoldDB" id="K0JVY9"/>
<feature type="compositionally biased region" description="Gly residues" evidence="1">
    <location>
        <begin position="118"/>
        <end position="129"/>
    </location>
</feature>
<name>K0JVY9_SACES</name>
<organism evidence="2 3">
    <name type="scientific">Saccharothrix espanaensis (strain ATCC 51144 / DSM 44229 / JCM 9112 / NBRC 15066 / NRRL 15764)</name>
    <dbReference type="NCBI Taxonomy" id="1179773"/>
    <lineage>
        <taxon>Bacteria</taxon>
        <taxon>Bacillati</taxon>
        <taxon>Actinomycetota</taxon>
        <taxon>Actinomycetes</taxon>
        <taxon>Pseudonocardiales</taxon>
        <taxon>Pseudonocardiaceae</taxon>
        <taxon>Saccharothrix</taxon>
    </lineage>
</organism>
<proteinExistence type="predicted"/>
<dbReference type="eggNOG" id="ENOG5030VPD">
    <property type="taxonomic scope" value="Bacteria"/>
</dbReference>